<protein>
    <submittedName>
        <fullName evidence="2">Uncharacterized protein</fullName>
    </submittedName>
</protein>
<evidence type="ECO:0000313" key="3">
    <source>
        <dbReference type="Proteomes" id="UP001627154"/>
    </source>
</evidence>
<feature type="repeat" description="ANK" evidence="1">
    <location>
        <begin position="89"/>
        <end position="122"/>
    </location>
</feature>
<reference evidence="2 3" key="1">
    <citation type="journal article" date="2024" name="bioRxiv">
        <title>A reference genome for Trichogramma kaykai: A tiny desert-dwelling parasitoid wasp with competing sex-ratio distorters.</title>
        <authorList>
            <person name="Culotta J."/>
            <person name="Lindsey A.R."/>
        </authorList>
    </citation>
    <scope>NUCLEOTIDE SEQUENCE [LARGE SCALE GENOMIC DNA]</scope>
    <source>
        <strain evidence="2 3">KSX58</strain>
    </source>
</reference>
<dbReference type="InterPro" id="IPR036770">
    <property type="entry name" value="Ankyrin_rpt-contain_sf"/>
</dbReference>
<dbReference type="Pfam" id="PF12796">
    <property type="entry name" value="Ank_2"/>
    <property type="match status" value="1"/>
</dbReference>
<dbReference type="EMBL" id="JBJJXI010000153">
    <property type="protein sequence ID" value="KAL3385600.1"/>
    <property type="molecule type" value="Genomic_DNA"/>
</dbReference>
<proteinExistence type="predicted"/>
<dbReference type="PROSITE" id="PS50088">
    <property type="entry name" value="ANK_REPEAT"/>
    <property type="match status" value="1"/>
</dbReference>
<keyword evidence="3" id="KW-1185">Reference proteome</keyword>
<dbReference type="Proteomes" id="UP001627154">
    <property type="component" value="Unassembled WGS sequence"/>
</dbReference>
<dbReference type="Gene3D" id="1.25.40.20">
    <property type="entry name" value="Ankyrin repeat-containing domain"/>
    <property type="match status" value="1"/>
</dbReference>
<dbReference type="AlphaFoldDB" id="A0ABD2VXW7"/>
<comment type="caution">
    <text evidence="2">The sequence shown here is derived from an EMBL/GenBank/DDBJ whole genome shotgun (WGS) entry which is preliminary data.</text>
</comment>
<gene>
    <name evidence="2" type="ORF">TKK_018668</name>
</gene>
<organism evidence="2 3">
    <name type="scientific">Trichogramma kaykai</name>
    <dbReference type="NCBI Taxonomy" id="54128"/>
    <lineage>
        <taxon>Eukaryota</taxon>
        <taxon>Metazoa</taxon>
        <taxon>Ecdysozoa</taxon>
        <taxon>Arthropoda</taxon>
        <taxon>Hexapoda</taxon>
        <taxon>Insecta</taxon>
        <taxon>Pterygota</taxon>
        <taxon>Neoptera</taxon>
        <taxon>Endopterygota</taxon>
        <taxon>Hymenoptera</taxon>
        <taxon>Apocrita</taxon>
        <taxon>Proctotrupomorpha</taxon>
        <taxon>Chalcidoidea</taxon>
        <taxon>Trichogrammatidae</taxon>
        <taxon>Trichogramma</taxon>
    </lineage>
</organism>
<dbReference type="InterPro" id="IPR002110">
    <property type="entry name" value="Ankyrin_rpt"/>
</dbReference>
<sequence>MSGSKKQKMSHSPLGESKEEKRNWFIKIFIEQEDWQEKVLLGFIVDEFDGNVKHVNWILKTAVESKSWTLKIVNVLMKNGTELQVLNNLGQTAIHIAAMNDQSCNIIKELLNYVGDENLSDHQGFTYFHVAFMYSRNELVQKYIDQDVDINLTFCKDGRKESALSLCIEH</sequence>
<accession>A0ABD2VXW7</accession>
<evidence type="ECO:0000256" key="1">
    <source>
        <dbReference type="PROSITE-ProRule" id="PRU00023"/>
    </source>
</evidence>
<dbReference type="SUPFAM" id="SSF48403">
    <property type="entry name" value="Ankyrin repeat"/>
    <property type="match status" value="1"/>
</dbReference>
<name>A0ABD2VXW7_9HYME</name>
<evidence type="ECO:0000313" key="2">
    <source>
        <dbReference type="EMBL" id="KAL3385600.1"/>
    </source>
</evidence>
<dbReference type="SMART" id="SM00248">
    <property type="entry name" value="ANK"/>
    <property type="match status" value="2"/>
</dbReference>
<keyword evidence="1" id="KW-0040">ANK repeat</keyword>